<dbReference type="InterPro" id="IPR037673">
    <property type="entry name" value="MSC/AndL"/>
</dbReference>
<evidence type="ECO:0000256" key="1">
    <source>
        <dbReference type="ARBA" id="ARBA00004141"/>
    </source>
</evidence>
<dbReference type="SUPFAM" id="SSF81330">
    <property type="entry name" value="Gated mechanosensitive channel"/>
    <property type="match status" value="1"/>
</dbReference>
<keyword evidence="3" id="KW-1003">Cell membrane</keyword>
<feature type="transmembrane region" description="Helical" evidence="9">
    <location>
        <begin position="78"/>
        <end position="103"/>
    </location>
</feature>
<feature type="transmembrane region" description="Helical" evidence="9">
    <location>
        <begin position="36"/>
        <end position="58"/>
    </location>
</feature>
<dbReference type="Pfam" id="PF01741">
    <property type="entry name" value="MscL"/>
    <property type="match status" value="1"/>
</dbReference>
<keyword evidence="5 9" id="KW-1133">Transmembrane helix</keyword>
<dbReference type="Gene3D" id="1.10.1200.120">
    <property type="entry name" value="Large-conductance mechanosensitive channel, MscL, domain 1"/>
    <property type="match status" value="1"/>
</dbReference>
<sequence length="148" mass="17110">MKLDLNRVKTFKDGFKNFISKGDVLKLSVAFIMGQLFTKVVSSLSTDIIMPPLSFIFNKTDNLKELKFKLNSSVYINYGVFLQNVFEFLVVSFCLYIILVFVFRKTGNSQNSQSNVNKNLELLEKQQIDLLKEIKEVLIKNKENINIK</sequence>
<dbReference type="NCBIfam" id="TIGR00220">
    <property type="entry name" value="mscL"/>
    <property type="match status" value="1"/>
</dbReference>
<evidence type="ECO:0000256" key="7">
    <source>
        <dbReference type="ARBA" id="ARBA00023136"/>
    </source>
</evidence>
<evidence type="ECO:0000256" key="9">
    <source>
        <dbReference type="SAM" id="Phobius"/>
    </source>
</evidence>
<keyword evidence="4 9" id="KW-0812">Transmembrane</keyword>
<comment type="subcellular location">
    <subcellularLocation>
        <location evidence="1">Membrane</location>
        <topology evidence="1">Multi-pass membrane protein</topology>
    </subcellularLocation>
</comment>
<keyword evidence="11" id="KW-1185">Reference proteome</keyword>
<evidence type="ECO:0000256" key="4">
    <source>
        <dbReference type="ARBA" id="ARBA00022692"/>
    </source>
</evidence>
<keyword evidence="2" id="KW-0813">Transport</keyword>
<evidence type="ECO:0000313" key="11">
    <source>
        <dbReference type="Proteomes" id="UP001210120"/>
    </source>
</evidence>
<evidence type="ECO:0000256" key="6">
    <source>
        <dbReference type="ARBA" id="ARBA00023065"/>
    </source>
</evidence>
<dbReference type="PANTHER" id="PTHR30266:SF2">
    <property type="entry name" value="LARGE-CONDUCTANCE MECHANOSENSITIVE CHANNEL"/>
    <property type="match status" value="1"/>
</dbReference>
<keyword evidence="6" id="KW-0406">Ion transport</keyword>
<proteinExistence type="predicted"/>
<keyword evidence="8" id="KW-0407">Ion channel</keyword>
<evidence type="ECO:0000256" key="2">
    <source>
        <dbReference type="ARBA" id="ARBA00022448"/>
    </source>
</evidence>
<dbReference type="InterPro" id="IPR001185">
    <property type="entry name" value="MS_channel"/>
</dbReference>
<dbReference type="PANTHER" id="PTHR30266">
    <property type="entry name" value="MECHANOSENSITIVE CHANNEL MSCL"/>
    <property type="match status" value="1"/>
</dbReference>
<dbReference type="EMBL" id="CP115156">
    <property type="protein sequence ID" value="WBL31558.1"/>
    <property type="molecule type" value="Genomic_DNA"/>
</dbReference>
<evidence type="ECO:0000256" key="5">
    <source>
        <dbReference type="ARBA" id="ARBA00022989"/>
    </source>
</evidence>
<dbReference type="InterPro" id="IPR036019">
    <property type="entry name" value="MscL_channel"/>
</dbReference>
<evidence type="ECO:0000313" key="10">
    <source>
        <dbReference type="EMBL" id="WBL31558.1"/>
    </source>
</evidence>
<name>A0ABY7M4T5_9MOLU</name>
<protein>
    <submittedName>
        <fullName evidence="10">Large conductance mechanosensitive channel protein MscL</fullName>
    </submittedName>
</protein>
<accession>A0ABY7M4T5</accession>
<keyword evidence="7 9" id="KW-0472">Membrane</keyword>
<dbReference type="Proteomes" id="UP001210120">
    <property type="component" value="Chromosome"/>
</dbReference>
<gene>
    <name evidence="10" type="primary">mscL</name>
    <name evidence="10" type="ORF">O7R10_00645</name>
</gene>
<organism evidence="10 11">
    <name type="scientific">Candidatus Phytoplasma sacchari</name>
    <dbReference type="NCBI Taxonomy" id="2609813"/>
    <lineage>
        <taxon>Bacteria</taxon>
        <taxon>Bacillati</taxon>
        <taxon>Mycoplasmatota</taxon>
        <taxon>Mollicutes</taxon>
        <taxon>Acholeplasmatales</taxon>
        <taxon>Acholeplasmataceae</taxon>
        <taxon>Candidatus Phytoplasma</taxon>
        <taxon>16SrXI (Rice yellow dwarf group)</taxon>
    </lineage>
</organism>
<evidence type="ECO:0000256" key="3">
    <source>
        <dbReference type="ARBA" id="ARBA00022475"/>
    </source>
</evidence>
<reference evidence="10" key="1">
    <citation type="submission" date="2022-12" db="EMBL/GenBank/DDBJ databases">
        <title>Genomic Characterization of Candidatus Phytoplasma sacchari in China.</title>
        <authorList>
            <person name="Zhang R.-Y."/>
        </authorList>
    </citation>
    <scope>NUCLEOTIDE SEQUENCE [LARGE SCALE GENOMIC DNA]</scope>
    <source>
        <strain evidence="10">SCWL1</strain>
    </source>
</reference>
<evidence type="ECO:0000256" key="8">
    <source>
        <dbReference type="ARBA" id="ARBA00023303"/>
    </source>
</evidence>